<proteinExistence type="predicted"/>
<protein>
    <submittedName>
        <fullName evidence="2">Uncharacterized protein</fullName>
    </submittedName>
</protein>
<dbReference type="Proteomes" id="UP000414136">
    <property type="component" value="Unassembled WGS sequence"/>
</dbReference>
<organism evidence="2 3">
    <name type="scientific">Pandoraea captiosa</name>
    <dbReference type="NCBI Taxonomy" id="2508302"/>
    <lineage>
        <taxon>Bacteria</taxon>
        <taxon>Pseudomonadati</taxon>
        <taxon>Pseudomonadota</taxon>
        <taxon>Betaproteobacteria</taxon>
        <taxon>Burkholderiales</taxon>
        <taxon>Burkholderiaceae</taxon>
        <taxon>Pandoraea</taxon>
    </lineage>
</organism>
<dbReference type="EMBL" id="CABPSQ010000010">
    <property type="protein sequence ID" value="VVE72393.1"/>
    <property type="molecule type" value="Genomic_DNA"/>
</dbReference>
<feature type="region of interest" description="Disordered" evidence="1">
    <location>
        <begin position="11"/>
        <end position="31"/>
    </location>
</feature>
<evidence type="ECO:0000313" key="2">
    <source>
        <dbReference type="EMBL" id="VVE72393.1"/>
    </source>
</evidence>
<evidence type="ECO:0000313" key="3">
    <source>
        <dbReference type="Proteomes" id="UP000414136"/>
    </source>
</evidence>
<reference evidence="2 3" key="1">
    <citation type="submission" date="2019-08" db="EMBL/GenBank/DDBJ databases">
        <authorList>
            <person name="Peeters C."/>
        </authorList>
    </citation>
    <scope>NUCLEOTIDE SEQUENCE [LARGE SCALE GENOMIC DNA]</scope>
    <source>
        <strain evidence="2 3">LMG 31118</strain>
    </source>
</reference>
<accession>A0A5E5AIR2</accession>
<gene>
    <name evidence="2" type="ORF">PCA31118_04172</name>
</gene>
<sequence>MTSDATQMLMLFGHPKGSTPVMQANPPGFGC</sequence>
<name>A0A5E5AIR2_9BURK</name>
<evidence type="ECO:0000256" key="1">
    <source>
        <dbReference type="SAM" id="MobiDB-lite"/>
    </source>
</evidence>
<keyword evidence="3" id="KW-1185">Reference proteome</keyword>
<dbReference type="AlphaFoldDB" id="A0A5E5AIR2"/>